<proteinExistence type="predicted"/>
<name>A0A1N7ICR4_9FLAO</name>
<sequence length="159" mass="17862">MKKISFIAIALLMITGCKNDTKQATHETETPKKDSPVVKAPIVENTAPESKEIPTLKECTEKTLEYGSEEECIFPKSTMEEVYQKTIKEKEVEKSELLLAELPKQNIEKEINQDGLDIISYKVSSNKIEIEFSFAGGVTTLELEQKGENVKRTIIHSAD</sequence>
<feature type="compositionally biased region" description="Basic and acidic residues" evidence="1">
    <location>
        <begin position="21"/>
        <end position="36"/>
    </location>
</feature>
<dbReference type="KEGG" id="cjt:EG359_21185"/>
<reference evidence="3 4" key="1">
    <citation type="submission" date="2017-01" db="EMBL/GenBank/DDBJ databases">
        <authorList>
            <person name="Mah S.A."/>
            <person name="Swanson W.J."/>
            <person name="Moy G.W."/>
            <person name="Vacquier V.D."/>
        </authorList>
    </citation>
    <scope>NUCLEOTIDE SEQUENCE [LARGE SCALE GENOMIC DNA]</scope>
    <source>
        <strain evidence="3 4">DSM 16927</strain>
    </source>
</reference>
<dbReference type="PROSITE" id="PS51257">
    <property type="entry name" value="PROKAR_LIPOPROTEIN"/>
    <property type="match status" value="1"/>
</dbReference>
<dbReference type="EMBL" id="FTNZ01000004">
    <property type="protein sequence ID" value="SIS34857.1"/>
    <property type="molecule type" value="Genomic_DNA"/>
</dbReference>
<evidence type="ECO:0000256" key="1">
    <source>
        <dbReference type="SAM" id="MobiDB-lite"/>
    </source>
</evidence>
<dbReference type="RefSeq" id="WP_076353692.1">
    <property type="nucleotide sequence ID" value="NZ_CP033926.1"/>
</dbReference>
<keyword evidence="5" id="KW-1185">Reference proteome</keyword>
<feature type="region of interest" description="Disordered" evidence="1">
    <location>
        <begin position="21"/>
        <end position="45"/>
    </location>
</feature>
<dbReference type="STRING" id="112234.SAMN05421768_104143"/>
<dbReference type="Proteomes" id="UP000186106">
    <property type="component" value="Unassembled WGS sequence"/>
</dbReference>
<dbReference type="EMBL" id="CP033926">
    <property type="protein sequence ID" value="AZB01947.1"/>
    <property type="molecule type" value="Genomic_DNA"/>
</dbReference>
<evidence type="ECO:0000313" key="5">
    <source>
        <dbReference type="Proteomes" id="UP000279541"/>
    </source>
</evidence>
<gene>
    <name evidence="2" type="ORF">EG359_21185</name>
    <name evidence="3" type="ORF">SAMN05421768_104143</name>
</gene>
<protein>
    <submittedName>
        <fullName evidence="3">Uncharacterized protein</fullName>
    </submittedName>
</protein>
<evidence type="ECO:0000313" key="4">
    <source>
        <dbReference type="Proteomes" id="UP000186106"/>
    </source>
</evidence>
<organism evidence="3 4">
    <name type="scientific">Chryseobacterium joostei</name>
    <dbReference type="NCBI Taxonomy" id="112234"/>
    <lineage>
        <taxon>Bacteria</taxon>
        <taxon>Pseudomonadati</taxon>
        <taxon>Bacteroidota</taxon>
        <taxon>Flavobacteriia</taxon>
        <taxon>Flavobacteriales</taxon>
        <taxon>Weeksellaceae</taxon>
        <taxon>Chryseobacterium group</taxon>
        <taxon>Chryseobacterium</taxon>
    </lineage>
</organism>
<reference evidence="2 5" key="2">
    <citation type="submission" date="2018-11" db="EMBL/GenBank/DDBJ databases">
        <title>Proposal to divide the Flavobacteriaceae and reorganize its genera based on Amino Acid Identity values calculated from whole genome sequences.</title>
        <authorList>
            <person name="Nicholson A.C."/>
            <person name="Gulvik C.A."/>
            <person name="Whitney A.M."/>
            <person name="Humrighouse B.W."/>
            <person name="Bell M."/>
            <person name="Holmes B."/>
            <person name="Steigerwalt A.G."/>
            <person name="Villarma A."/>
            <person name="Sheth M."/>
            <person name="Batra D."/>
            <person name="Pryor J."/>
            <person name="Bernardet J.-F."/>
            <person name="Hugo C."/>
            <person name="Kampfer P."/>
            <person name="Newman J."/>
            <person name="McQuiston J.R."/>
        </authorList>
    </citation>
    <scope>NUCLEOTIDE SEQUENCE [LARGE SCALE GENOMIC DNA]</scope>
    <source>
        <strain evidence="2 5">DSM 16927</strain>
    </source>
</reference>
<dbReference type="AlphaFoldDB" id="A0A1N7ICR4"/>
<accession>A0A1N7ICR4</accession>
<dbReference type="Proteomes" id="UP000279541">
    <property type="component" value="Chromosome"/>
</dbReference>
<evidence type="ECO:0000313" key="3">
    <source>
        <dbReference type="EMBL" id="SIS34857.1"/>
    </source>
</evidence>
<evidence type="ECO:0000313" key="2">
    <source>
        <dbReference type="EMBL" id="AZB01947.1"/>
    </source>
</evidence>
<dbReference type="OrthoDB" id="1273956at2"/>